<dbReference type="RefSeq" id="YP_009794169.1">
    <property type="nucleotide sequence ID" value="NC_047879.1"/>
</dbReference>
<evidence type="ECO:0000313" key="2">
    <source>
        <dbReference type="EMBL" id="APL99213.1"/>
    </source>
</evidence>
<keyword evidence="3" id="KW-1185">Reference proteome</keyword>
<dbReference type="SUPFAM" id="SSF53300">
    <property type="entry name" value="vWA-like"/>
    <property type="match status" value="1"/>
</dbReference>
<dbReference type="Gene3D" id="3.40.50.410">
    <property type="entry name" value="von Willebrand factor, type A domain"/>
    <property type="match status" value="1"/>
</dbReference>
<reference evidence="2 3" key="1">
    <citation type="submission" date="2016-10" db="EMBL/GenBank/DDBJ databases">
        <title>Properties of three new Bordetella phage species from family Siphoviridae.</title>
        <authorList>
            <person name="Knezevic P."/>
            <person name="Petrovic Fabijan A."/>
            <person name="Doffkay Z."/>
            <person name="Rakhely G."/>
        </authorList>
    </citation>
    <scope>NUCLEOTIDE SEQUENCE [LARGE SCALE GENOMIC DNA]</scope>
</reference>
<accession>A0A2D0W9A6</accession>
<protein>
    <submittedName>
        <fullName evidence="2">Virion structural protein</fullName>
    </submittedName>
</protein>
<dbReference type="InterPro" id="IPR036465">
    <property type="entry name" value="vWFA_dom_sf"/>
</dbReference>
<evidence type="ECO:0000313" key="3">
    <source>
        <dbReference type="Proteomes" id="UP000240508"/>
    </source>
</evidence>
<proteinExistence type="predicted"/>
<dbReference type="Proteomes" id="UP000240508">
    <property type="component" value="Segment"/>
</dbReference>
<dbReference type="EMBL" id="KY000218">
    <property type="protein sequence ID" value="APL99213.1"/>
    <property type="molecule type" value="Genomic_DNA"/>
</dbReference>
<dbReference type="Pfam" id="PF09931">
    <property type="entry name" value="Phage_phiJL001_Gp84_N"/>
    <property type="match status" value="1"/>
</dbReference>
<feature type="domain" description="Bacteriophage phiJL001 Gp84 C-terminal" evidence="1">
    <location>
        <begin position="381"/>
        <end position="458"/>
    </location>
</feature>
<evidence type="ECO:0000259" key="1">
    <source>
        <dbReference type="Pfam" id="PF09356"/>
    </source>
</evidence>
<sequence length="467" mass="51016">MIEEVPELFRFTQGILSEANIMLSFDISGSMDEWVDPEETITRLDIAKQALRDTLDSIGSLSESVSYPINLRICAWSGSSQTITRNAIGPEDIQELKDWVDARTVIWAGTNFAAGLLPGLSFFPKDRPAQNLLFFITDGEPEPLSSLADALSSCGEMINASTGPRNHQQGTAVSIYGINIALQNTSYTAQIDNTPGDGVPVVVDGDASGLTQAITRMIVPFRQSVWTFTSADRDLTYNGETYKAIPIGRSSPESSDDSMRADLSIQFGRDCDLAQEFLKYVGDAITTVTVFQVEPGGVAVFWRGRVSSDKIDGDEMSLECESVFTSLRRPGLRARYQRNCRHTLYGSGCGLDKESFRVDAVYTSLVDRTIVVPDAASYPPGYFTGGMVRAPDGAARYVLSHAGDTLTLSRRLERLEEDGEPGVTQVGLYPGCARTRDHCINRFNNLDNYGGFPWIPGKNPFGGSSIV</sequence>
<dbReference type="KEGG" id="vg:54984421"/>
<name>A0A2D0W9A6_9CAUD</name>
<dbReference type="CDD" id="cd00198">
    <property type="entry name" value="vWFA"/>
    <property type="match status" value="1"/>
</dbReference>
<dbReference type="GeneID" id="54984421"/>
<dbReference type="InterPro" id="IPR018964">
    <property type="entry name" value="Phage_phiJL001_Gp84_C"/>
</dbReference>
<organism evidence="2 3">
    <name type="scientific">Bordetella phage MW2</name>
    <dbReference type="NCBI Taxonomy" id="1916126"/>
    <lineage>
        <taxon>Viruses</taxon>
        <taxon>Duplodnaviria</taxon>
        <taxon>Heunggongvirae</taxon>
        <taxon>Uroviricota</taxon>
        <taxon>Caudoviricetes</taxon>
        <taxon>Mesyanzhinovviridae</taxon>
        <taxon>Rabinowitzvirinae</taxon>
        <taxon>Vojvodinavirus</taxon>
        <taxon>Vojvodinavirus MW2</taxon>
        <taxon>Bordetella virus MW2</taxon>
    </lineage>
</organism>
<dbReference type="Pfam" id="PF09356">
    <property type="entry name" value="Phage_BR0599"/>
    <property type="match status" value="1"/>
</dbReference>